<sequence>MNALLHADPLGAALSPVALLLIGLAAIAYLRGLRQLHLVGEPVRAFRHALFVAGLLSLAVALDAPIAPAAARLFTLHQVQHLLVRLIGPLLIVIAYPWPVLRAGLPSGLRRWLIIVGRRPMVARLAGLCTTLPMALGLLVAALYIWQLPAVHNAALDKPLFLILAHVGMILAGLNFFAVVLDRRDAPEGPPQAGRILLLFCAIISNILLGSLTTLKEVVLYPAYDVTGRLYGWSAMTDESLGGYIIWVPSSLIMLAAIMIAFMGWNRAEERRWAMRYSLRSGSNSAALEFPETAEELWMKVEQPNRRMGQTLGLAAFSMFAVVLITAICVVTLM</sequence>
<name>A0A8B2NKB5_9HYPH</name>
<evidence type="ECO:0000256" key="2">
    <source>
        <dbReference type="ARBA" id="ARBA00022475"/>
    </source>
</evidence>
<comment type="subcellular location">
    <subcellularLocation>
        <location evidence="1">Cell membrane</location>
        <topology evidence="1">Multi-pass membrane protein</topology>
    </subcellularLocation>
</comment>
<dbReference type="Pfam" id="PF09678">
    <property type="entry name" value="Caa3_CtaG"/>
    <property type="match status" value="1"/>
</dbReference>
<feature type="transmembrane region" description="Helical" evidence="6">
    <location>
        <begin position="82"/>
        <end position="101"/>
    </location>
</feature>
<dbReference type="Proteomes" id="UP000249590">
    <property type="component" value="Unassembled WGS sequence"/>
</dbReference>
<feature type="transmembrane region" description="Helical" evidence="6">
    <location>
        <begin position="12"/>
        <end position="33"/>
    </location>
</feature>
<keyword evidence="8" id="KW-1185">Reference proteome</keyword>
<evidence type="ECO:0000256" key="4">
    <source>
        <dbReference type="ARBA" id="ARBA00022989"/>
    </source>
</evidence>
<keyword evidence="3 6" id="KW-0812">Transmembrane</keyword>
<dbReference type="OrthoDB" id="259025at2"/>
<evidence type="ECO:0000313" key="8">
    <source>
        <dbReference type="Proteomes" id="UP000249590"/>
    </source>
</evidence>
<gene>
    <name evidence="7" type="ORF">DLJ53_32765</name>
</gene>
<dbReference type="RefSeq" id="WP_083551959.1">
    <property type="nucleotide sequence ID" value="NZ_QHHQ01000014.1"/>
</dbReference>
<evidence type="ECO:0000313" key="7">
    <source>
        <dbReference type="EMBL" id="RAH96276.1"/>
    </source>
</evidence>
<evidence type="ECO:0000256" key="6">
    <source>
        <dbReference type="SAM" id="Phobius"/>
    </source>
</evidence>
<dbReference type="EMBL" id="QHHQ01000014">
    <property type="protein sequence ID" value="RAH96276.1"/>
    <property type="molecule type" value="Genomic_DNA"/>
</dbReference>
<feature type="transmembrane region" description="Helical" evidence="6">
    <location>
        <begin position="244"/>
        <end position="265"/>
    </location>
</feature>
<protein>
    <submittedName>
        <fullName evidence="7">Cytochrome c oxidase assembly protein</fullName>
    </submittedName>
</protein>
<feature type="transmembrane region" description="Helical" evidence="6">
    <location>
        <begin position="193"/>
        <end position="212"/>
    </location>
</feature>
<keyword evidence="5 6" id="KW-0472">Membrane</keyword>
<feature type="transmembrane region" description="Helical" evidence="6">
    <location>
        <begin position="122"/>
        <end position="147"/>
    </location>
</feature>
<dbReference type="GO" id="GO:0005886">
    <property type="term" value="C:plasma membrane"/>
    <property type="evidence" value="ECO:0007669"/>
    <property type="project" value="UniProtKB-SubCell"/>
</dbReference>
<organism evidence="7 8">
    <name type="scientific">Acuticoccus sediminis</name>
    <dbReference type="NCBI Taxonomy" id="2184697"/>
    <lineage>
        <taxon>Bacteria</taxon>
        <taxon>Pseudomonadati</taxon>
        <taxon>Pseudomonadota</taxon>
        <taxon>Alphaproteobacteria</taxon>
        <taxon>Hyphomicrobiales</taxon>
        <taxon>Amorphaceae</taxon>
        <taxon>Acuticoccus</taxon>
    </lineage>
</organism>
<evidence type="ECO:0000256" key="5">
    <source>
        <dbReference type="ARBA" id="ARBA00023136"/>
    </source>
</evidence>
<feature type="transmembrane region" description="Helical" evidence="6">
    <location>
        <begin position="45"/>
        <end position="62"/>
    </location>
</feature>
<keyword evidence="2" id="KW-1003">Cell membrane</keyword>
<evidence type="ECO:0000256" key="1">
    <source>
        <dbReference type="ARBA" id="ARBA00004651"/>
    </source>
</evidence>
<evidence type="ECO:0000256" key="3">
    <source>
        <dbReference type="ARBA" id="ARBA00022692"/>
    </source>
</evidence>
<reference evidence="7 8" key="1">
    <citation type="submission" date="2018-05" db="EMBL/GenBank/DDBJ databases">
        <title>Acuticoccus sediminis sp. nov., isolated from deep-sea sediment of Indian Ocean.</title>
        <authorList>
            <person name="Liu X."/>
            <person name="Lai Q."/>
            <person name="Du Y."/>
            <person name="Sun F."/>
            <person name="Zhang X."/>
            <person name="Wang S."/>
            <person name="Shao Z."/>
        </authorList>
    </citation>
    <scope>NUCLEOTIDE SEQUENCE [LARGE SCALE GENOMIC DNA]</scope>
    <source>
        <strain evidence="7 8">PTG4-2</strain>
    </source>
</reference>
<keyword evidence="4 6" id="KW-1133">Transmembrane helix</keyword>
<comment type="caution">
    <text evidence="7">The sequence shown here is derived from an EMBL/GenBank/DDBJ whole genome shotgun (WGS) entry which is preliminary data.</text>
</comment>
<feature type="transmembrane region" description="Helical" evidence="6">
    <location>
        <begin position="159"/>
        <end position="181"/>
    </location>
</feature>
<dbReference type="InterPro" id="IPR019108">
    <property type="entry name" value="Caa3_assmbl_CtaG-rel"/>
</dbReference>
<accession>A0A8B2NKB5</accession>
<proteinExistence type="predicted"/>
<feature type="transmembrane region" description="Helical" evidence="6">
    <location>
        <begin position="312"/>
        <end position="333"/>
    </location>
</feature>
<dbReference type="AlphaFoldDB" id="A0A8B2NKB5"/>